<accession>A0ABT1PKX6</accession>
<name>A0ABT1PKX6_9ACTN</name>
<evidence type="ECO:0000313" key="2">
    <source>
        <dbReference type="EMBL" id="MCQ4046004.1"/>
    </source>
</evidence>
<dbReference type="EMBL" id="JANFNH010000053">
    <property type="protein sequence ID" value="MCQ4046004.1"/>
    <property type="molecule type" value="Genomic_DNA"/>
</dbReference>
<dbReference type="RefSeq" id="WP_255932160.1">
    <property type="nucleotide sequence ID" value="NZ_JANFNH010000053.1"/>
</dbReference>
<protein>
    <submittedName>
        <fullName evidence="2">Uncharacterized protein</fullName>
    </submittedName>
</protein>
<feature type="compositionally biased region" description="Basic and acidic residues" evidence="1">
    <location>
        <begin position="1"/>
        <end position="10"/>
    </location>
</feature>
<feature type="compositionally biased region" description="Basic and acidic residues" evidence="1">
    <location>
        <begin position="42"/>
        <end position="58"/>
    </location>
</feature>
<feature type="region of interest" description="Disordered" evidence="1">
    <location>
        <begin position="1"/>
        <end position="58"/>
    </location>
</feature>
<reference evidence="2 3" key="1">
    <citation type="submission" date="2022-06" db="EMBL/GenBank/DDBJ databases">
        <title>Draft genome sequence of type strain Streptomyces rubrisoli DSM 42083.</title>
        <authorList>
            <person name="Duangmal K."/>
            <person name="Klaysubun C."/>
        </authorList>
    </citation>
    <scope>NUCLEOTIDE SEQUENCE [LARGE SCALE GENOMIC DNA]</scope>
    <source>
        <strain evidence="2 3">DSM 42083</strain>
    </source>
</reference>
<keyword evidence="3" id="KW-1185">Reference proteome</keyword>
<sequence>MLNQHEDQHTKSPALPHRTTTVERGAFAMGRCSCGWTGPARRARDSARRDAEHHLGTP</sequence>
<gene>
    <name evidence="2" type="ORF">NON19_29170</name>
</gene>
<evidence type="ECO:0000313" key="3">
    <source>
        <dbReference type="Proteomes" id="UP001206206"/>
    </source>
</evidence>
<proteinExistence type="predicted"/>
<evidence type="ECO:0000256" key="1">
    <source>
        <dbReference type="SAM" id="MobiDB-lite"/>
    </source>
</evidence>
<organism evidence="2 3">
    <name type="scientific">Streptantibioticus rubrisoli</name>
    <dbReference type="NCBI Taxonomy" id="1387313"/>
    <lineage>
        <taxon>Bacteria</taxon>
        <taxon>Bacillati</taxon>
        <taxon>Actinomycetota</taxon>
        <taxon>Actinomycetes</taxon>
        <taxon>Kitasatosporales</taxon>
        <taxon>Streptomycetaceae</taxon>
        <taxon>Streptantibioticus</taxon>
    </lineage>
</organism>
<dbReference type="Proteomes" id="UP001206206">
    <property type="component" value="Unassembled WGS sequence"/>
</dbReference>
<comment type="caution">
    <text evidence="2">The sequence shown here is derived from an EMBL/GenBank/DDBJ whole genome shotgun (WGS) entry which is preliminary data.</text>
</comment>